<gene>
    <name evidence="2" type="ORF">SAMN04488003_10470</name>
</gene>
<dbReference type="SUPFAM" id="SSF54593">
    <property type="entry name" value="Glyoxalase/Bleomycin resistance protein/Dihydroxybiphenyl dioxygenase"/>
    <property type="match status" value="1"/>
</dbReference>
<accession>A0A1H8AW01</accession>
<evidence type="ECO:0000259" key="1">
    <source>
        <dbReference type="Pfam" id="PF00903"/>
    </source>
</evidence>
<dbReference type="STRING" id="245187.SAMN04488003_10470"/>
<dbReference type="OrthoDB" id="9795306at2"/>
<dbReference type="CDD" id="cd06588">
    <property type="entry name" value="PhnB_like"/>
    <property type="match status" value="1"/>
</dbReference>
<dbReference type="Gene3D" id="3.10.180.10">
    <property type="entry name" value="2,3-Dihydroxybiphenyl 1,2-Dioxygenase, domain 1"/>
    <property type="match status" value="1"/>
</dbReference>
<evidence type="ECO:0000313" key="3">
    <source>
        <dbReference type="Proteomes" id="UP000199585"/>
    </source>
</evidence>
<dbReference type="InterPro" id="IPR029068">
    <property type="entry name" value="Glyas_Bleomycin-R_OHBP_Dase"/>
</dbReference>
<dbReference type="InterPro" id="IPR004360">
    <property type="entry name" value="Glyas_Fos-R_dOase_dom"/>
</dbReference>
<dbReference type="AlphaFoldDB" id="A0A1H8AW01"/>
<protein>
    <submittedName>
        <fullName evidence="2">PhnB protein</fullName>
    </submittedName>
</protein>
<dbReference type="RefSeq" id="WP_089899437.1">
    <property type="nucleotide sequence ID" value="NZ_FOCI01000004.1"/>
</dbReference>
<name>A0A1H8AW01_9RHOB</name>
<dbReference type="Proteomes" id="UP000199585">
    <property type="component" value="Unassembled WGS sequence"/>
</dbReference>
<feature type="domain" description="Glyoxalase/fosfomycin resistance/dioxygenase" evidence="1">
    <location>
        <begin position="9"/>
        <end position="130"/>
    </location>
</feature>
<dbReference type="EMBL" id="FOCI01000004">
    <property type="protein sequence ID" value="SEM75001.1"/>
    <property type="molecule type" value="Genomic_DNA"/>
</dbReference>
<dbReference type="InterPro" id="IPR028973">
    <property type="entry name" value="PhnB-like"/>
</dbReference>
<dbReference type="PANTHER" id="PTHR33990:SF1">
    <property type="entry name" value="PROTEIN YJDN"/>
    <property type="match status" value="1"/>
</dbReference>
<organism evidence="2 3">
    <name type="scientific">Loktanella fryxellensis</name>
    <dbReference type="NCBI Taxonomy" id="245187"/>
    <lineage>
        <taxon>Bacteria</taxon>
        <taxon>Pseudomonadati</taxon>
        <taxon>Pseudomonadota</taxon>
        <taxon>Alphaproteobacteria</taxon>
        <taxon>Rhodobacterales</taxon>
        <taxon>Roseobacteraceae</taxon>
        <taxon>Loktanella</taxon>
    </lineage>
</organism>
<proteinExistence type="predicted"/>
<dbReference type="PANTHER" id="PTHR33990">
    <property type="entry name" value="PROTEIN YJDN-RELATED"/>
    <property type="match status" value="1"/>
</dbReference>
<dbReference type="Pfam" id="PF00903">
    <property type="entry name" value="Glyoxalase"/>
    <property type="match status" value="1"/>
</dbReference>
<evidence type="ECO:0000313" key="2">
    <source>
        <dbReference type="EMBL" id="SEM75001.1"/>
    </source>
</evidence>
<sequence length="137" mass="14863">MTPIPYLFFHDTCEEAFTFYGKVFGTTPQFMRVKGSPMEEHLPPSAVNGIMHAHLVVGDGALNGSDDLSDTPGPAMAGCNVMIALPDEDRARACFDALSEGGEVRMPFAPQFWSPGFGAFTDRFGIRWMIDTAADPA</sequence>
<reference evidence="2 3" key="1">
    <citation type="submission" date="2016-10" db="EMBL/GenBank/DDBJ databases">
        <authorList>
            <person name="de Groot N.N."/>
        </authorList>
    </citation>
    <scope>NUCLEOTIDE SEQUENCE [LARGE SCALE GENOMIC DNA]</scope>
    <source>
        <strain evidence="2 3">DSM 16213</strain>
    </source>
</reference>
<keyword evidence="3" id="KW-1185">Reference proteome</keyword>